<comment type="subcellular location">
    <subcellularLocation>
        <location evidence="1">Nucleus</location>
    </subcellularLocation>
</comment>
<dbReference type="HOGENOM" id="CLU_008643_0_0_1"/>
<evidence type="ECO:0000313" key="11">
    <source>
        <dbReference type="EMBL" id="EEP77437.1"/>
    </source>
</evidence>
<evidence type="ECO:0000256" key="9">
    <source>
        <dbReference type="SAM" id="MobiDB-lite"/>
    </source>
</evidence>
<dbReference type="RefSeq" id="XP_002542770.1">
    <property type="nucleotide sequence ID" value="XM_002542724.1"/>
</dbReference>
<proteinExistence type="predicted"/>
<keyword evidence="8" id="KW-0175">Coiled coil</keyword>
<evidence type="ECO:0000256" key="1">
    <source>
        <dbReference type="ARBA" id="ARBA00004123"/>
    </source>
</evidence>
<reference evidence="12" key="1">
    <citation type="journal article" date="2009" name="Genome Res.">
        <title>Comparative genomic analyses of the human fungal pathogens Coccidioides and their relatives.</title>
        <authorList>
            <person name="Sharpton T.J."/>
            <person name="Stajich J.E."/>
            <person name="Rounsley S.D."/>
            <person name="Gardner M.J."/>
            <person name="Wortman J.R."/>
            <person name="Jordar V.S."/>
            <person name="Maiti R."/>
            <person name="Kodira C.D."/>
            <person name="Neafsey D.E."/>
            <person name="Zeng Q."/>
            <person name="Hung C.-Y."/>
            <person name="McMahan C."/>
            <person name="Muszewska A."/>
            <person name="Grynberg M."/>
            <person name="Mandel M.A."/>
            <person name="Kellner E.M."/>
            <person name="Barker B.M."/>
            <person name="Galgiani J.N."/>
            <person name="Orbach M.J."/>
            <person name="Kirkland T.N."/>
            <person name="Cole G.T."/>
            <person name="Henn M.R."/>
            <person name="Birren B.W."/>
            <person name="Taylor J.W."/>
        </authorList>
    </citation>
    <scope>NUCLEOTIDE SEQUENCE [LARGE SCALE GENOMIC DNA]</scope>
    <source>
        <strain evidence="12">UAMH 1704</strain>
    </source>
</reference>
<keyword evidence="2" id="KW-0479">Metal-binding</keyword>
<dbReference type="VEuPathDB" id="FungiDB:UREG_02286"/>
<evidence type="ECO:0000256" key="6">
    <source>
        <dbReference type="ARBA" id="ARBA00023163"/>
    </source>
</evidence>
<evidence type="ECO:0000259" key="10">
    <source>
        <dbReference type="PROSITE" id="PS51184"/>
    </source>
</evidence>
<dbReference type="InterPro" id="IPR003347">
    <property type="entry name" value="JmjC_dom"/>
</dbReference>
<feature type="coiled-coil region" evidence="8">
    <location>
        <begin position="1072"/>
        <end position="1118"/>
    </location>
</feature>
<dbReference type="SUPFAM" id="SSF57850">
    <property type="entry name" value="RING/U-box"/>
    <property type="match status" value="1"/>
</dbReference>
<protein>
    <recommendedName>
        <fullName evidence="10">JmjC domain-containing protein</fullName>
    </recommendedName>
</protein>
<dbReference type="AlphaFoldDB" id="C4JF64"/>
<dbReference type="OrthoDB" id="298344at2759"/>
<keyword evidence="3" id="KW-0863">Zinc-finger</keyword>
<dbReference type="Pfam" id="PF02373">
    <property type="entry name" value="JmjC"/>
    <property type="match status" value="1"/>
</dbReference>
<dbReference type="CDD" id="cd02249">
    <property type="entry name" value="ZZ"/>
    <property type="match status" value="1"/>
</dbReference>
<dbReference type="SUPFAM" id="SSF51197">
    <property type="entry name" value="Clavaminate synthase-like"/>
    <property type="match status" value="1"/>
</dbReference>
<evidence type="ECO:0000313" key="12">
    <source>
        <dbReference type="Proteomes" id="UP000002058"/>
    </source>
</evidence>
<feature type="region of interest" description="Disordered" evidence="9">
    <location>
        <begin position="875"/>
        <end position="904"/>
    </location>
</feature>
<dbReference type="GO" id="GO:0005634">
    <property type="term" value="C:nucleus"/>
    <property type="evidence" value="ECO:0007669"/>
    <property type="project" value="UniProtKB-SubCell"/>
</dbReference>
<gene>
    <name evidence="11" type="ORF">UREG_02286</name>
</gene>
<evidence type="ECO:0000256" key="2">
    <source>
        <dbReference type="ARBA" id="ARBA00022723"/>
    </source>
</evidence>
<keyword evidence="4" id="KW-0862">Zinc</keyword>
<dbReference type="eggNOG" id="ENOG502RS3X">
    <property type="taxonomic scope" value="Eukaryota"/>
</dbReference>
<feature type="domain" description="JmjC" evidence="10">
    <location>
        <begin position="395"/>
        <end position="567"/>
    </location>
</feature>
<feature type="compositionally biased region" description="Polar residues" evidence="9">
    <location>
        <begin position="992"/>
        <end position="1002"/>
    </location>
</feature>
<dbReference type="GeneID" id="8441565"/>
<feature type="compositionally biased region" description="Polar residues" evidence="9">
    <location>
        <begin position="832"/>
        <end position="854"/>
    </location>
</feature>
<dbReference type="PROSITE" id="PS01357">
    <property type="entry name" value="ZF_ZZ_1"/>
    <property type="match status" value="1"/>
</dbReference>
<dbReference type="InterPro" id="IPR043145">
    <property type="entry name" value="Znf_ZZ_sf"/>
</dbReference>
<feature type="compositionally biased region" description="Low complexity" evidence="9">
    <location>
        <begin position="1038"/>
        <end position="1072"/>
    </location>
</feature>
<dbReference type="EMBL" id="CH476615">
    <property type="protein sequence ID" value="EEP77437.1"/>
    <property type="molecule type" value="Genomic_DNA"/>
</dbReference>
<feature type="region of interest" description="Disordered" evidence="9">
    <location>
        <begin position="805"/>
        <end position="855"/>
    </location>
</feature>
<dbReference type="Pfam" id="PF10497">
    <property type="entry name" value="zf-4CXXC_R1"/>
    <property type="match status" value="1"/>
</dbReference>
<dbReference type="Proteomes" id="UP000002058">
    <property type="component" value="Unassembled WGS sequence"/>
</dbReference>
<evidence type="ECO:0000256" key="8">
    <source>
        <dbReference type="SAM" id="Coils"/>
    </source>
</evidence>
<dbReference type="InterPro" id="IPR018866">
    <property type="entry name" value="Znf-4CXXC_R1"/>
</dbReference>
<keyword evidence="5" id="KW-0805">Transcription regulation</keyword>
<feature type="region of interest" description="Disordered" evidence="9">
    <location>
        <begin position="984"/>
        <end position="1013"/>
    </location>
</feature>
<evidence type="ECO:0000256" key="4">
    <source>
        <dbReference type="ARBA" id="ARBA00022833"/>
    </source>
</evidence>
<feature type="region of interest" description="Disordered" evidence="9">
    <location>
        <begin position="126"/>
        <end position="147"/>
    </location>
</feature>
<accession>C4JF64</accession>
<dbReference type="Gene3D" id="3.30.60.90">
    <property type="match status" value="1"/>
</dbReference>
<organism evidence="11 12">
    <name type="scientific">Uncinocarpus reesii (strain UAMH 1704)</name>
    <dbReference type="NCBI Taxonomy" id="336963"/>
    <lineage>
        <taxon>Eukaryota</taxon>
        <taxon>Fungi</taxon>
        <taxon>Dikarya</taxon>
        <taxon>Ascomycota</taxon>
        <taxon>Pezizomycotina</taxon>
        <taxon>Eurotiomycetes</taxon>
        <taxon>Eurotiomycetidae</taxon>
        <taxon>Onygenales</taxon>
        <taxon>Onygenaceae</taxon>
        <taxon>Uncinocarpus</taxon>
    </lineage>
</organism>
<dbReference type="SMART" id="SM00558">
    <property type="entry name" value="JmjC"/>
    <property type="match status" value="1"/>
</dbReference>
<sequence>MAGRPKTAYLLGAEIIKYDTGPPLQRSTPERPVLPGTEHGTPFLLLGIRGCKTPEIPHPCCISRNGGRGSKNNSFTTTIARWLLANHAYLWVRTDHWFGTRIASRTKIPKCEIPLPEATLISVSREPLSRAGKKQTQPHGSVEETLARRSSRCPQSWIYLFSSHRPRFASSVVDCRAPSKSTGKRAWAVVEVAKTRRWEALPADDPPHRPRPLSTPIRTSHGLLLTGTPVSLAANVPSTMTAPHSVESSNIPSALISIRAADLLALGKPFVEFPRYSILDLQRTIGAATGCLARSNYRSERGSVSDGSAGFEDWLSKRLQIGHPFVIQDFEKLPQWDKRIFSIEGLIEHSTKKNIPIRNCSTSRDLNFTLRKFADAAQQSYREFKNLYARDLPCPEAWLELCRKLLPPEVQWAGRLDLFQWLPPCARSEVMMAYVGSEGSSFVALCFLNTRSGFHRCFSSTVALNLLIEGSVLCFGTDFESQTKYDAFMASRGASPHVDWLNLNPEELKRADFPLYVYEQKVGDLVVFPPATAHQVWNLGSISTKIVWNILHPLSLEAGLVHVQPPLNRLCHPDVAQSNLSLACAMLSLIRDDHKVSIPPDLHLLTGLFRQMVQEEALTDPPVTPVTLVRVPETAIITCDFCSTAIWNRHLRCSECEDFDLCLLCFLSGRSCEHIRSYSWAEIVPEETCALVLDRAQQVLGYQLEASPASDRRKPLGTAVNDLMRAKQNTLSRLCHLCRIDHLEWKGRRCDRCSAFFCFRGLYRHFDMNSADVMRHSGLWICPKCLETCNCRCCHFTSAYVKAEKPASKRRRNTPNSSGNSNTIVPTKGQKRQLSTSPSTRHSLTPRYPTSSANAMDHLTRNFDYAINNHILDRTSSQQADSEQGRAKVPRPSHKDSRVNTQAQEDGKTLHSIEYITRMPSPAVNNISLPPLKSGCSPERIVDMAPSPAMKRHSTDVATFGNLNHVRNNMSMQHIRDIEREEKHDINPDGPASTTPITTNALPHQPPPYTAANVNPLPPFNHPPFAQTTLAPGTHFRPTTTSTSTSTSTTTVPTSLTSISPSVSGSPSSSSLETLESQLHRLRQYAEDLLALSMHESHRLLQQEIHHLEETLLLAKRERSERLLRGLEAEFPGLVGVREGVRREGARLGYFG</sequence>
<dbReference type="OMA" id="MGFTDNV"/>
<evidence type="ECO:0000256" key="3">
    <source>
        <dbReference type="ARBA" id="ARBA00022771"/>
    </source>
</evidence>
<dbReference type="GO" id="GO:0008270">
    <property type="term" value="F:zinc ion binding"/>
    <property type="evidence" value="ECO:0007669"/>
    <property type="project" value="UniProtKB-KW"/>
</dbReference>
<feature type="compositionally biased region" description="Polar residues" evidence="9">
    <location>
        <begin position="814"/>
        <end position="825"/>
    </location>
</feature>
<evidence type="ECO:0000256" key="5">
    <source>
        <dbReference type="ARBA" id="ARBA00023015"/>
    </source>
</evidence>
<dbReference type="Gene3D" id="2.60.120.650">
    <property type="entry name" value="Cupin"/>
    <property type="match status" value="1"/>
</dbReference>
<dbReference type="KEGG" id="ure:UREG_02286"/>
<feature type="region of interest" description="Disordered" evidence="9">
    <location>
        <begin position="1026"/>
        <end position="1072"/>
    </location>
</feature>
<keyword evidence="12" id="KW-1185">Reference proteome</keyword>
<dbReference type="InterPro" id="IPR000433">
    <property type="entry name" value="Znf_ZZ"/>
</dbReference>
<evidence type="ECO:0000256" key="7">
    <source>
        <dbReference type="ARBA" id="ARBA00023242"/>
    </source>
</evidence>
<name>C4JF64_UNCRE</name>
<dbReference type="InParanoid" id="C4JF64"/>
<keyword evidence="6" id="KW-0804">Transcription</keyword>
<dbReference type="PROSITE" id="PS51184">
    <property type="entry name" value="JMJC"/>
    <property type="match status" value="1"/>
</dbReference>
<keyword evidence="7" id="KW-0539">Nucleus</keyword>